<accession>W4GL53</accession>
<evidence type="ECO:0000256" key="1">
    <source>
        <dbReference type="SAM" id="Coils"/>
    </source>
</evidence>
<evidence type="ECO:0000313" key="2">
    <source>
        <dbReference type="EMBL" id="ETV80407.1"/>
    </source>
</evidence>
<dbReference type="Gene3D" id="1.20.58.1420">
    <property type="entry name" value="Dsl1p vesicle tethering complex, Tip20p subunit, domain B"/>
    <property type="match status" value="1"/>
</dbReference>
<gene>
    <name evidence="2" type="ORF">H257_06712</name>
</gene>
<dbReference type="AlphaFoldDB" id="W4GL53"/>
<dbReference type="PROSITE" id="PS51386">
    <property type="entry name" value="RINT1_TIP20"/>
    <property type="match status" value="1"/>
</dbReference>
<dbReference type="RefSeq" id="XP_009830331.1">
    <property type="nucleotide sequence ID" value="XM_009832029.1"/>
</dbReference>
<dbReference type="VEuPathDB" id="FungiDB:H257_06712"/>
<dbReference type="GO" id="GO:0006890">
    <property type="term" value="P:retrograde vesicle-mediated transport, Golgi to endoplasmic reticulum"/>
    <property type="evidence" value="ECO:0007669"/>
    <property type="project" value="InterPro"/>
</dbReference>
<dbReference type="InterPro" id="IPR042044">
    <property type="entry name" value="EXOC6PINT-1/Sec15/Tip20_C_dom2"/>
</dbReference>
<reference evidence="2" key="1">
    <citation type="submission" date="2013-12" db="EMBL/GenBank/DDBJ databases">
        <title>The Genome Sequence of Aphanomyces astaci APO3.</title>
        <authorList>
            <consortium name="The Broad Institute Genomics Platform"/>
            <person name="Russ C."/>
            <person name="Tyler B."/>
            <person name="van West P."/>
            <person name="Dieguez-Uribeondo J."/>
            <person name="Young S.K."/>
            <person name="Zeng Q."/>
            <person name="Gargeya S."/>
            <person name="Fitzgerald M."/>
            <person name="Abouelleil A."/>
            <person name="Alvarado L."/>
            <person name="Chapman S.B."/>
            <person name="Gainer-Dewar J."/>
            <person name="Goldberg J."/>
            <person name="Griggs A."/>
            <person name="Gujja S."/>
            <person name="Hansen M."/>
            <person name="Howarth C."/>
            <person name="Imamovic A."/>
            <person name="Ireland A."/>
            <person name="Larimer J."/>
            <person name="McCowan C."/>
            <person name="Murphy C."/>
            <person name="Pearson M."/>
            <person name="Poon T.W."/>
            <person name="Priest M."/>
            <person name="Roberts A."/>
            <person name="Saif S."/>
            <person name="Shea T."/>
            <person name="Sykes S."/>
            <person name="Wortman J."/>
            <person name="Nusbaum C."/>
            <person name="Birren B."/>
        </authorList>
    </citation>
    <scope>NUCLEOTIDE SEQUENCE [LARGE SCALE GENOMIC DNA]</scope>
    <source>
        <strain evidence="2">APO3</strain>
    </source>
</reference>
<organism evidence="2">
    <name type="scientific">Aphanomyces astaci</name>
    <name type="common">Crayfish plague agent</name>
    <dbReference type="NCBI Taxonomy" id="112090"/>
    <lineage>
        <taxon>Eukaryota</taxon>
        <taxon>Sar</taxon>
        <taxon>Stramenopiles</taxon>
        <taxon>Oomycota</taxon>
        <taxon>Saprolegniomycetes</taxon>
        <taxon>Saprolegniales</taxon>
        <taxon>Verrucalvaceae</taxon>
        <taxon>Aphanomyces</taxon>
    </lineage>
</organism>
<dbReference type="GO" id="GO:0006888">
    <property type="term" value="P:endoplasmic reticulum to Golgi vesicle-mediated transport"/>
    <property type="evidence" value="ECO:0007669"/>
    <property type="project" value="InterPro"/>
</dbReference>
<dbReference type="GeneID" id="20808708"/>
<dbReference type="GO" id="GO:0060628">
    <property type="term" value="P:regulation of ER to Golgi vesicle-mediated transport"/>
    <property type="evidence" value="ECO:0007669"/>
    <property type="project" value="TreeGrafter"/>
</dbReference>
<dbReference type="GO" id="GO:0070939">
    <property type="term" value="C:Dsl1/NZR complex"/>
    <property type="evidence" value="ECO:0007669"/>
    <property type="project" value="InterPro"/>
</dbReference>
<dbReference type="EMBL" id="KI913126">
    <property type="protein sequence ID" value="ETV80407.1"/>
    <property type="molecule type" value="Genomic_DNA"/>
</dbReference>
<keyword evidence="1" id="KW-0175">Coiled coil</keyword>
<protein>
    <submittedName>
        <fullName evidence="2">Uncharacterized protein</fullName>
    </submittedName>
</protein>
<sequence>MTVLDVMTTQLRACEEKLSSIQDYKENELTDLYRLAEEAINAMKAEQDAIEATLPQLADKERHGAMERLSRIDLMESNAKSVQDKLTQLHAHTGELCDLLEPQTTRLKHLETQIQYFQLLLEVETLSARAKPSAGSNGDIDALVAMAALNQSLSTHFGMDVSFQLNLRSLIKQRMAFLAVELQAFHTNALDVSIDALRWPQVIADTDLASNAVEVFRDKFTALVQVQLAVASVTAEGVESELSDLWAMQRLLQPLVRRFHFHFDTHVKTNDVSKPEWYLTHVVEVLRGHILFLESVVRPALARGLVESSAATRSNNTDGVALFIHGLLQPVCAKLKQSLPILVLNKALLCHTVDEVVDFEWKLRQEFQYRRPPRVPSQKTLLVLDQVAANAAALDLWLQVDLEYAQNFTLGFLRDEADVAWTTVADDDAKVTRAAYAIAATFDVLSKRFQVLSDPTHRYTYVAQVLKPWLYQCHVAIERFGQSQPVMSQPLVTTAPPSSCWRAACAAVNTAWFVQQLLREHDEVKAFVELLPIAKVTLHQASIVPLKLKQTVAGLSKSVLNHPLLETQEAKNVTHGLLGQGSLVLPTAAFSAAYSVGSTLFRSLQRPKESVVEVVRAVEDGAELDERESDTYTLDGSIFQNEWTWFQAGVQSMEEVLVAASSAAIRAQWGQYHTSPRWTEPAAVDRIVPDVSPEFTGGVALFRHHLVFAHASLNPSSFEVYWKALSKELDGHVLAIVLQLKAMSKNGRLQFTHDVHAVTLVLRPYTSRPDAYVRRLVEASAVLHMPTAKARVLGDALATQHKLDMASVQIQTMLEASQLHALTPSNVSTLLRMGA</sequence>
<dbReference type="PANTHER" id="PTHR13520">
    <property type="entry name" value="RAD50-INTERACTING PROTEIN 1 RINT-1"/>
    <property type="match status" value="1"/>
</dbReference>
<proteinExistence type="predicted"/>
<dbReference type="OrthoDB" id="2189254at2759"/>
<dbReference type="STRING" id="112090.W4GL53"/>
<dbReference type="Gene3D" id="1.20.58.670">
    <property type="entry name" value="Dsl1p vesicle tethering complex, Tip20p subunit, domain D"/>
    <property type="match status" value="1"/>
</dbReference>
<name>W4GL53_APHAT</name>
<dbReference type="InterPro" id="IPR042042">
    <property type="entry name" value="Tip20p_domB"/>
</dbReference>
<dbReference type="Pfam" id="PF04437">
    <property type="entry name" value="RINT1_TIP1"/>
    <property type="match status" value="1"/>
</dbReference>
<feature type="coiled-coil region" evidence="1">
    <location>
        <begin position="26"/>
        <end position="53"/>
    </location>
</feature>
<dbReference type="PANTHER" id="PTHR13520:SF0">
    <property type="entry name" value="RAD50-INTERACTING PROTEIN 1"/>
    <property type="match status" value="1"/>
</dbReference>
<dbReference type="InterPro" id="IPR007528">
    <property type="entry name" value="RINT1_Tip20"/>
</dbReference>